<proteinExistence type="predicted"/>
<dbReference type="EMBL" id="CP113517">
    <property type="protein sequence ID" value="WAR42907.1"/>
    <property type="molecule type" value="Genomic_DNA"/>
</dbReference>
<evidence type="ECO:0000313" key="1">
    <source>
        <dbReference type="EMBL" id="WAR42907.1"/>
    </source>
</evidence>
<organism evidence="1 2">
    <name type="scientific">Methylomonas rapida</name>
    <dbReference type="NCBI Taxonomy" id="2963939"/>
    <lineage>
        <taxon>Bacteria</taxon>
        <taxon>Pseudomonadati</taxon>
        <taxon>Pseudomonadota</taxon>
        <taxon>Gammaproteobacteria</taxon>
        <taxon>Methylococcales</taxon>
        <taxon>Methylococcaceae</taxon>
        <taxon>Methylomonas</taxon>
    </lineage>
</organism>
<evidence type="ECO:0000313" key="2">
    <source>
        <dbReference type="Proteomes" id="UP001162780"/>
    </source>
</evidence>
<keyword evidence="2" id="KW-1185">Reference proteome</keyword>
<dbReference type="RefSeq" id="WP_255187892.1">
    <property type="nucleotide sequence ID" value="NZ_CP113517.1"/>
</dbReference>
<gene>
    <name evidence="1" type="ORF">NM686_010885</name>
</gene>
<accession>A0ABY7GCA4</accession>
<dbReference type="Proteomes" id="UP001162780">
    <property type="component" value="Chromosome"/>
</dbReference>
<name>A0ABY7GCA4_9GAMM</name>
<protein>
    <submittedName>
        <fullName evidence="1">Uncharacterized protein</fullName>
    </submittedName>
</protein>
<sequence length="67" mass="7245">MTATLGQAGLEGFNSLARFLLFCQQQTVPLDIENMTFDICIVTITKAMQNGFEINEGIGCCAAALRT</sequence>
<reference evidence="1" key="1">
    <citation type="submission" date="2022-11" db="EMBL/GenBank/DDBJ databases">
        <title>Methylomonas rapida sp. nov., Carotenoid-Producing Obligate Methanotrophs with High Growth Characteristics and Biotechnological Potential.</title>
        <authorList>
            <person name="Tikhonova E.N."/>
            <person name="Suleimanov R.Z."/>
            <person name="Miroshnikov K."/>
            <person name="Oshkin I.Y."/>
            <person name="Belova S.E."/>
            <person name="Danilova O.V."/>
            <person name="Ashikhmin A."/>
            <person name="Konopkin A."/>
            <person name="But S.Y."/>
            <person name="Khmelenina V.N."/>
            <person name="Kuznetsov N."/>
            <person name="Pimenov N.V."/>
            <person name="Dedysh S.N."/>
        </authorList>
    </citation>
    <scope>NUCLEOTIDE SEQUENCE</scope>
    <source>
        <strain evidence="1">MP1</strain>
    </source>
</reference>